<dbReference type="Proteomes" id="UP000572268">
    <property type="component" value="Unassembled WGS sequence"/>
</dbReference>
<feature type="transmembrane region" description="Helical" evidence="8">
    <location>
        <begin position="357"/>
        <end position="380"/>
    </location>
</feature>
<feature type="transmembrane region" description="Helical" evidence="8">
    <location>
        <begin position="284"/>
        <end position="307"/>
    </location>
</feature>
<evidence type="ECO:0000256" key="6">
    <source>
        <dbReference type="ARBA" id="ARBA00023136"/>
    </source>
</evidence>
<name>A0A7J6MNH6_PEROL</name>
<evidence type="ECO:0000256" key="7">
    <source>
        <dbReference type="SAM" id="MobiDB-lite"/>
    </source>
</evidence>
<evidence type="ECO:0000313" key="10">
    <source>
        <dbReference type="Proteomes" id="UP000572268"/>
    </source>
</evidence>
<keyword evidence="4" id="KW-0934">Plastid</keyword>
<evidence type="ECO:0000256" key="2">
    <source>
        <dbReference type="ARBA" id="ARBA00007349"/>
    </source>
</evidence>
<evidence type="ECO:0000256" key="5">
    <source>
        <dbReference type="ARBA" id="ARBA00022989"/>
    </source>
</evidence>
<gene>
    <name evidence="9" type="ORF">FOL46_008105</name>
</gene>
<feature type="transmembrane region" description="Helical" evidence="8">
    <location>
        <begin position="150"/>
        <end position="167"/>
    </location>
</feature>
<evidence type="ECO:0000256" key="8">
    <source>
        <dbReference type="SAM" id="Phobius"/>
    </source>
</evidence>
<comment type="similarity">
    <text evidence="2">Belongs to the SLC13A/DASS transporter (TC 2.A.47) family. DIT1 subfamily.</text>
</comment>
<evidence type="ECO:0000256" key="3">
    <source>
        <dbReference type="ARBA" id="ARBA00022692"/>
    </source>
</evidence>
<feature type="compositionally biased region" description="Polar residues" evidence="7">
    <location>
        <begin position="12"/>
        <end position="23"/>
    </location>
</feature>
<accession>A0A7J6MNH6</accession>
<keyword evidence="6 8" id="KW-0472">Membrane</keyword>
<keyword evidence="4" id="KW-1001">Plastid inner membrane</keyword>
<keyword evidence="3 8" id="KW-0812">Transmembrane</keyword>
<dbReference type="GO" id="GO:0022857">
    <property type="term" value="F:transmembrane transporter activity"/>
    <property type="evidence" value="ECO:0007669"/>
    <property type="project" value="InterPro"/>
</dbReference>
<dbReference type="Pfam" id="PF00939">
    <property type="entry name" value="Na_sulph_symp"/>
    <property type="match status" value="1"/>
</dbReference>
<proteinExistence type="inferred from homology"/>
<dbReference type="PANTHER" id="PTHR42826">
    <property type="entry name" value="DICARBOXYLATE TRANSPORTER 2.1, CHLOROPLASTIC"/>
    <property type="match status" value="1"/>
</dbReference>
<feature type="transmembrane region" description="Helical" evidence="8">
    <location>
        <begin position="121"/>
        <end position="138"/>
    </location>
</feature>
<dbReference type="InterPro" id="IPR030676">
    <property type="entry name" value="CitT-rel"/>
</dbReference>
<feature type="region of interest" description="Disordered" evidence="7">
    <location>
        <begin position="1"/>
        <end position="48"/>
    </location>
</feature>
<feature type="transmembrane region" description="Helical" evidence="8">
    <location>
        <begin position="392"/>
        <end position="408"/>
    </location>
</feature>
<feature type="transmembrane region" description="Helical" evidence="8">
    <location>
        <begin position="73"/>
        <end position="92"/>
    </location>
</feature>
<dbReference type="InterPro" id="IPR001898">
    <property type="entry name" value="SLC13A/DASS"/>
</dbReference>
<reference evidence="9 10" key="1">
    <citation type="submission" date="2020-04" db="EMBL/GenBank/DDBJ databases">
        <title>Perkinsus olseni comparative genomics.</title>
        <authorList>
            <person name="Bogema D.R."/>
        </authorList>
    </citation>
    <scope>NUCLEOTIDE SEQUENCE [LARGE SCALE GENOMIC DNA]</scope>
    <source>
        <strain evidence="9">ATCC PRA-31</strain>
    </source>
</reference>
<sequence length="540" mass="58495">MSSSEEGLPQSAKESISISTTPPRASYLEGAEGGACPPENKPTGDALDSPTNVREFRFWSSARRWHRDVWPGIHIPVALLILALGLVLWWLVPSGLSPQVWHTFVVFFCTIVGAVFQPLPLTGVCLISIALATLTGALTEDQVLSGFADAAVWLVIFAFFISSAFVATDLGRRICFIVFKYLGSTTIGLAYGICICGVVLGLGIPSAAAKAVGILLPIIEPLLKEAFQSDPAMGTQRRIGIYLVMVQNAATSMSAICWLTAGAWNALMVKFMADAGVELTWLGWAYSLAPVVLVALAAVPLLIFALCRPEIVRTPEARTAAEERLRQIGRMVLPEKALLIVFILIILLWVLSSSLPAIFTLTATEVATLGVAALLMLGVIDVKRDIVSDSGAFDLLIWFAVIVMYAAQLEKAGFWSWLSGKINLRSLPPYPCLCVICLLFTLSQYAFASITARVAALYPAFVQISVSAGVPVEVACRALAVCTWAGHITPYGCTSNPAYYGLGYVTSKRWWLVGIVVMVVNYIILITVGFGYWWILGYWK</sequence>
<dbReference type="GO" id="GO:0009706">
    <property type="term" value="C:chloroplast inner membrane"/>
    <property type="evidence" value="ECO:0007669"/>
    <property type="project" value="UniProtKB-SubCell"/>
</dbReference>
<evidence type="ECO:0000313" key="9">
    <source>
        <dbReference type="EMBL" id="KAF4672956.1"/>
    </source>
</evidence>
<feature type="transmembrane region" description="Helical" evidence="8">
    <location>
        <begin position="510"/>
        <end position="535"/>
    </location>
</feature>
<dbReference type="AlphaFoldDB" id="A0A7J6MNH6"/>
<feature type="transmembrane region" description="Helical" evidence="8">
    <location>
        <begin position="328"/>
        <end position="351"/>
    </location>
</feature>
<evidence type="ECO:0000256" key="1">
    <source>
        <dbReference type="ARBA" id="ARBA00004478"/>
    </source>
</evidence>
<comment type="caution">
    <text evidence="9">The sequence shown here is derived from an EMBL/GenBank/DDBJ whole genome shotgun (WGS) entry which is preliminary data.</text>
</comment>
<evidence type="ECO:0000256" key="4">
    <source>
        <dbReference type="ARBA" id="ARBA00022780"/>
    </source>
</evidence>
<feature type="transmembrane region" description="Helical" evidence="8">
    <location>
        <begin position="179"/>
        <end position="202"/>
    </location>
</feature>
<protein>
    <submittedName>
        <fullName evidence="9">Uncharacterized protein</fullName>
    </submittedName>
</protein>
<organism evidence="9 10">
    <name type="scientific">Perkinsus olseni</name>
    <name type="common">Perkinsus atlanticus</name>
    <dbReference type="NCBI Taxonomy" id="32597"/>
    <lineage>
        <taxon>Eukaryota</taxon>
        <taxon>Sar</taxon>
        <taxon>Alveolata</taxon>
        <taxon>Perkinsozoa</taxon>
        <taxon>Perkinsea</taxon>
        <taxon>Perkinsida</taxon>
        <taxon>Perkinsidae</taxon>
        <taxon>Perkinsus</taxon>
    </lineage>
</organism>
<comment type="subcellular location">
    <subcellularLocation>
        <location evidence="1">Plastid</location>
        <location evidence="1">Chloroplast inner membrane</location>
        <topology evidence="1">Multi-pass membrane protein</topology>
    </subcellularLocation>
</comment>
<feature type="transmembrane region" description="Helical" evidence="8">
    <location>
        <begin position="208"/>
        <end position="227"/>
    </location>
</feature>
<feature type="transmembrane region" description="Helical" evidence="8">
    <location>
        <begin position="428"/>
        <end position="448"/>
    </location>
</feature>
<keyword evidence="5 8" id="KW-1133">Transmembrane helix</keyword>
<feature type="transmembrane region" description="Helical" evidence="8">
    <location>
        <begin position="239"/>
        <end position="264"/>
    </location>
</feature>
<dbReference type="EMBL" id="JABANN010000062">
    <property type="protein sequence ID" value="KAF4672956.1"/>
    <property type="molecule type" value="Genomic_DNA"/>
</dbReference>
<dbReference type="NCBIfam" id="TIGR00785">
    <property type="entry name" value="dass"/>
    <property type="match status" value="1"/>
</dbReference>